<dbReference type="EMBL" id="JACVXA010000009">
    <property type="protein sequence ID" value="MBE3637489.1"/>
    <property type="molecule type" value="Genomic_DNA"/>
</dbReference>
<dbReference type="Proteomes" id="UP000609121">
    <property type="component" value="Unassembled WGS sequence"/>
</dbReference>
<proteinExistence type="predicted"/>
<reference evidence="1" key="1">
    <citation type="submission" date="2020-09" db="EMBL/GenBank/DDBJ databases">
        <title>A novel bacterium of genus Mangrovicoccus, isolated from South China Sea.</title>
        <authorList>
            <person name="Huang H."/>
            <person name="Mo K."/>
            <person name="Hu Y."/>
        </authorList>
    </citation>
    <scope>NUCLEOTIDE SEQUENCE</scope>
    <source>
        <strain evidence="1">HB182678</strain>
    </source>
</reference>
<keyword evidence="2" id="KW-1185">Reference proteome</keyword>
<gene>
    <name evidence="1" type="ORF">ICN82_04635</name>
</gene>
<name>A0A8J6YWE9_9RHOB</name>
<evidence type="ECO:0000313" key="2">
    <source>
        <dbReference type="Proteomes" id="UP000609121"/>
    </source>
</evidence>
<protein>
    <recommendedName>
        <fullName evidence="3">AlpA family transcriptional regulator</fullName>
    </recommendedName>
</protein>
<organism evidence="1 2">
    <name type="scientific">Mangrovicoccus algicola</name>
    <dbReference type="NCBI Taxonomy" id="2771008"/>
    <lineage>
        <taxon>Bacteria</taxon>
        <taxon>Pseudomonadati</taxon>
        <taxon>Pseudomonadota</taxon>
        <taxon>Alphaproteobacteria</taxon>
        <taxon>Rhodobacterales</taxon>
        <taxon>Paracoccaceae</taxon>
        <taxon>Mangrovicoccus</taxon>
    </lineage>
</organism>
<dbReference type="RefSeq" id="WP_193180146.1">
    <property type="nucleotide sequence ID" value="NZ_JACVXA010000009.1"/>
</dbReference>
<sequence length="68" mass="7623">MTQLQRLGVNDSTAARMIGVTKAEFLAMVRTGTMPQPRPLGPGILRWRVADLDDALRPPRFEAEEFEP</sequence>
<accession>A0A8J6YWE9</accession>
<evidence type="ECO:0008006" key="3">
    <source>
        <dbReference type="Google" id="ProtNLM"/>
    </source>
</evidence>
<dbReference type="AlphaFoldDB" id="A0A8J6YWE9"/>
<evidence type="ECO:0000313" key="1">
    <source>
        <dbReference type="EMBL" id="MBE3637489.1"/>
    </source>
</evidence>
<comment type="caution">
    <text evidence="1">The sequence shown here is derived from an EMBL/GenBank/DDBJ whole genome shotgun (WGS) entry which is preliminary data.</text>
</comment>